<feature type="region of interest" description="Disordered" evidence="6">
    <location>
        <begin position="674"/>
        <end position="694"/>
    </location>
</feature>
<dbReference type="Pfam" id="PF14733">
    <property type="entry name" value="ACDC"/>
    <property type="match status" value="1"/>
</dbReference>
<keyword evidence="4" id="KW-0804">Transcription</keyword>
<name>F0JBA8_NEOCL</name>
<feature type="domain" description="AP2-coincident C-terminal" evidence="8">
    <location>
        <begin position="1482"/>
        <end position="1632"/>
    </location>
</feature>
<reference evidence="9" key="2">
    <citation type="submission" date="2011-03" db="EMBL/GenBank/DDBJ databases">
        <authorList>
            <person name="Aslett M."/>
        </authorList>
    </citation>
    <scope>NUCLEOTIDE SEQUENCE</scope>
    <source>
        <strain evidence="9">Liverpool</strain>
    </source>
</reference>
<proteinExistence type="predicted"/>
<evidence type="ECO:0000256" key="5">
    <source>
        <dbReference type="ARBA" id="ARBA00023242"/>
    </source>
</evidence>
<dbReference type="Gene3D" id="1.20.5.2050">
    <property type="match status" value="2"/>
</dbReference>
<feature type="region of interest" description="Disordered" evidence="6">
    <location>
        <begin position="1162"/>
        <end position="1220"/>
    </location>
</feature>
<gene>
    <name evidence="10" type="ORF">BN1204_070180</name>
    <name evidence="9" type="ORF">NCLIV_070180</name>
</gene>
<reference evidence="10" key="3">
    <citation type="journal article" date="2015" name="PLoS ONE">
        <title>Comprehensive Evaluation of Toxoplasma gondii VEG and Neospora caninum LIV Genomes with Tachyzoite Stage Transcriptome and Proteome Defines Novel Transcript Features.</title>
        <authorList>
            <person name="Ramaprasad A."/>
            <person name="Mourier T."/>
            <person name="Naeem R."/>
            <person name="Malas T.B."/>
            <person name="Moussa E."/>
            <person name="Panigrahi A."/>
            <person name="Vermont S.J."/>
            <person name="Otto T.D."/>
            <person name="Wastling J."/>
            <person name="Pain A."/>
        </authorList>
    </citation>
    <scope>NUCLEOTIDE SEQUENCE</scope>
    <source>
        <strain evidence="10">Liverpool</strain>
    </source>
</reference>
<dbReference type="EMBL" id="CADU01000338">
    <property type="protein sequence ID" value="CCA30137.1"/>
    <property type="molecule type" value="Genomic_DNA"/>
</dbReference>
<sequence>MNQTSGLNQDAVLGVSGGSSLDSLGGPHPSANPSLCQPSCFPGIQPPFNSGGNGGIPFRGPMHMSPFPSDLGLGGSGASARSHEGNFLPQLSGIGGQQGFPGFSSFAGVDAARAALFFAHSSCPPSSLPCQNGAMPSQSTVASAGAASAAPGGSGPVTPPNNAGVVGASGSGPEGPGNFMLSPGAPQPGMPLFGGGNGHAGMGTPVERSHGFLDAASAVGGANTFSMPNQTNYGLPGPFGTGVSPPTPGCPGGWSTSSLSLNPSLLLPSNVQPPEGFPMPDGNSGSQQTSNFVAMGNPGCPAPAVPPRGMPHSPSPGQSRDGSAAHSQSSAHALSPQGPANATVKSGGACAPGGLASMSNASTSDVAAGTDAAAENADTAESIPSNALPKKYSGIWFDPQQNCWRASWVCATSGKRKFRYFSAAKFGHRHALQLAKVTKERAVERKKIRLPAAHGAAGRGATAALAGTLMATPTPKLEQSADLSKAFLPEKAAGDSVAPGAQGAAVEADGKDAQGSAALPGMASPAPACVEAPCALETHAVAPACPTYMKEEASVSAPGPGAPQPSSDPPVEGTSVRDEDGRRPGGALDPVALAEKAREMLKVPGVYYDSARMIWRAFWHEGGRRVIRYFTVNKHGFQRAHELALLTRRQAAMAMQQRRRQLTAGLVLAVNCGTGPASPGAPTTPGSVESRDGAEKDALGNVLRQPQPGMGGMAAEPFAGSMQANANVQTNGAGPGECVNRSGAACTCGQTDGMHAAGCQLLGAGHDRGVSCAGPPAGPGPFLAPNQGMMGQGVPGAVYPAHAAGNYYGQPPGARGLPTAPGARPGTFGPSVGAVAPASFPPPSPSGTTGTTSSGGGCRVDYLERVAQLPKEDQVEWSEELKAWVVTPFPTQGSGSLSLKGTSQRGSGSAEKGEGGSVGHGGTRLSRMADGREILKMFTIRKYGFRVAREMAIEWRNRRREKVRVENEQQQILQLRHSKGGSKGPARDTAACASPATPGVQELDSHAVANSAPSPTGANPVMQGETRRAASPSFSASTCSSNPSSPPNSSGPHQQNLRHLMVSATGTACGSCDPASSGLPSFMHMNIPCGVAGQTPPPETPNSSVSSLSSAYNLASSGSHLASQNPLFFPQAPSGGLGGGVSPMSPFPAGLGPAQAVTGSLAAPGAPSLPGGSGGARSSASSMLSGSASLPATASGPGAFPQHADARSLPSGCGVPSESAAGSGVLAQAASASAAGSLAANLGFVGKSEQLACAGNREVPAGRADVGPANWMFLSDANTRCPRGEETGSAENHSATPFAPSPFDQKVGAWPTPQGSSDALPRSVGTPGAAGPSGASLGFFQSPAPSPLAAASTSYPCLPASSAAPALPHVAPCTSSAGDAKKAAAGGVDKPLHAQVGAPEGFSSASEAFLPSESFFLSPGVPQTAAATAAAAALAGPPPSQLLLQQQREQQSRRRREGDEAKKEEDSDENGNVGSEEGSSVEAVGVMRNAVSHVLRNLQEVCIPGLLCSCSLESESFNYLAARLDEWTKAVHAHRQLCASVLSNPKVGGEKGGTKDTAAKAAGEDEQDKEKTGDSDPGRGCKKDLSTDPATDPQAATMVLAPYLKLFAQCIRKNRLPNEMEAEVQVLLLDALVHLGALSGFGHKPASDPAAGGVRGPADTGPMAKGDGATGEEYPKAVQEPQ</sequence>
<feature type="compositionally biased region" description="Low complexity" evidence="6">
    <location>
        <begin position="1031"/>
        <end position="1052"/>
    </location>
</feature>
<dbReference type="GO" id="GO:0005634">
    <property type="term" value="C:nucleus"/>
    <property type="evidence" value="ECO:0007669"/>
    <property type="project" value="UniProtKB-SubCell"/>
</dbReference>
<feature type="compositionally biased region" description="Basic and acidic residues" evidence="6">
    <location>
        <begin position="1450"/>
        <end position="1465"/>
    </location>
</feature>
<evidence type="ECO:0000256" key="2">
    <source>
        <dbReference type="ARBA" id="ARBA00023015"/>
    </source>
</evidence>
<evidence type="ECO:0000256" key="3">
    <source>
        <dbReference type="ARBA" id="ARBA00023125"/>
    </source>
</evidence>
<evidence type="ECO:0000256" key="4">
    <source>
        <dbReference type="ARBA" id="ARBA00023163"/>
    </source>
</evidence>
<dbReference type="GO" id="GO:0003677">
    <property type="term" value="F:DNA binding"/>
    <property type="evidence" value="ECO:0007669"/>
    <property type="project" value="UniProtKB-KW"/>
</dbReference>
<dbReference type="VEuPathDB" id="ToxoDB:NCLIV_070180"/>
<feature type="region of interest" description="Disordered" evidence="6">
    <location>
        <begin position="145"/>
        <end position="202"/>
    </location>
</feature>
<feature type="compositionally biased region" description="Low complexity" evidence="6">
    <location>
        <begin position="1327"/>
        <end position="1336"/>
    </location>
</feature>
<keyword evidence="2" id="KW-0805">Transcription regulation</keyword>
<feature type="region of interest" description="Disordered" evidence="6">
    <location>
        <begin position="961"/>
        <end position="1055"/>
    </location>
</feature>
<organism>
    <name type="scientific">Neospora caninum (strain Liverpool)</name>
    <dbReference type="NCBI Taxonomy" id="572307"/>
    <lineage>
        <taxon>Eukaryota</taxon>
        <taxon>Sar</taxon>
        <taxon>Alveolata</taxon>
        <taxon>Apicomplexa</taxon>
        <taxon>Conoidasida</taxon>
        <taxon>Coccidia</taxon>
        <taxon>Eucoccidiorida</taxon>
        <taxon>Eimeriorina</taxon>
        <taxon>Sarcocystidae</taxon>
        <taxon>Neospora</taxon>
    </lineage>
</organism>
<feature type="region of interest" description="Disordered" evidence="6">
    <location>
        <begin position="553"/>
        <end position="590"/>
    </location>
</feature>
<evidence type="ECO:0000256" key="1">
    <source>
        <dbReference type="ARBA" id="ARBA00004123"/>
    </source>
</evidence>
<evidence type="ECO:0000313" key="9">
    <source>
        <dbReference type="EMBL" id="CCA30137.1"/>
    </source>
</evidence>
<feature type="compositionally biased region" description="Pro residues" evidence="6">
    <location>
        <begin position="300"/>
        <end position="309"/>
    </location>
</feature>
<feature type="compositionally biased region" description="Polar residues" evidence="6">
    <location>
        <begin position="283"/>
        <end position="292"/>
    </location>
</feature>
<accession>F0JBA8</accession>
<feature type="region of interest" description="Disordered" evidence="6">
    <location>
        <begin position="1444"/>
        <end position="1481"/>
    </location>
</feature>
<keyword evidence="3" id="KW-0238">DNA-binding</keyword>
<dbReference type="GO" id="GO:0003700">
    <property type="term" value="F:DNA-binding transcription factor activity"/>
    <property type="evidence" value="ECO:0007669"/>
    <property type="project" value="InterPro"/>
</dbReference>
<feature type="region of interest" description="Disordered" evidence="6">
    <location>
        <begin position="1279"/>
        <end position="1338"/>
    </location>
</feature>
<feature type="domain" description="AP2/ERF" evidence="7">
    <location>
        <begin position="602"/>
        <end position="650"/>
    </location>
</feature>
<dbReference type="Pfam" id="PF00847">
    <property type="entry name" value="AP2"/>
    <property type="match status" value="1"/>
</dbReference>
<dbReference type="InterPro" id="IPR028078">
    <property type="entry name" value="ACDC"/>
</dbReference>
<protein>
    <submittedName>
        <fullName evidence="9">Uncharacterized protein NCLIV_070180</fullName>
    </submittedName>
</protein>
<evidence type="ECO:0000259" key="7">
    <source>
        <dbReference type="Pfam" id="PF00847"/>
    </source>
</evidence>
<evidence type="ECO:0000256" key="6">
    <source>
        <dbReference type="SAM" id="MobiDB-lite"/>
    </source>
</evidence>
<feature type="compositionally biased region" description="Low complexity" evidence="6">
    <location>
        <begin position="1162"/>
        <end position="1192"/>
    </location>
</feature>
<evidence type="ECO:0000259" key="8">
    <source>
        <dbReference type="Pfam" id="PF14733"/>
    </source>
</evidence>
<keyword evidence="5" id="KW-0539">Nucleus</keyword>
<feature type="compositionally biased region" description="Basic and acidic residues" evidence="6">
    <location>
        <begin position="1548"/>
        <end position="1558"/>
    </location>
</feature>
<feature type="compositionally biased region" description="Gly residues" evidence="6">
    <location>
        <begin position="192"/>
        <end position="201"/>
    </location>
</feature>
<feature type="region of interest" description="Disordered" evidence="6">
    <location>
        <begin position="1644"/>
        <end position="1682"/>
    </location>
</feature>
<feature type="compositionally biased region" description="Low complexity" evidence="6">
    <location>
        <begin position="257"/>
        <end position="270"/>
    </location>
</feature>
<feature type="compositionally biased region" description="Basic and acidic residues" evidence="6">
    <location>
        <begin position="1568"/>
        <end position="1586"/>
    </location>
</feature>
<comment type="subcellular location">
    <subcellularLocation>
        <location evidence="1">Nucleus</location>
    </subcellularLocation>
</comment>
<feature type="region of interest" description="Disordered" evidence="6">
    <location>
        <begin position="244"/>
        <end position="346"/>
    </location>
</feature>
<reference evidence="9" key="1">
    <citation type="submission" date="2011-03" db="EMBL/GenBank/DDBJ databases">
        <title>Comparative genomics and transcriptomics of Neospora caninum and Toxoplasma gondii.</title>
        <authorList>
            <person name="Reid A.J."/>
            <person name="Sohal A."/>
            <person name="Harris D."/>
            <person name="Quail M."/>
            <person name="Sanders M."/>
            <person name="Berriman M."/>
            <person name="Wastling J.M."/>
            <person name="Pain A."/>
        </authorList>
    </citation>
    <scope>NUCLEOTIDE SEQUENCE</scope>
    <source>
        <strain evidence="9">Liverpool</strain>
    </source>
</reference>
<feature type="compositionally biased region" description="Low complexity" evidence="6">
    <location>
        <begin position="674"/>
        <end position="687"/>
    </location>
</feature>
<feature type="compositionally biased region" description="Polar residues" evidence="6">
    <location>
        <begin position="892"/>
        <end position="905"/>
    </location>
</feature>
<dbReference type="InterPro" id="IPR001471">
    <property type="entry name" value="AP2/ERF_dom"/>
</dbReference>
<feature type="region of interest" description="Disordered" evidence="6">
    <location>
        <begin position="815"/>
        <end position="857"/>
    </location>
</feature>
<feature type="region of interest" description="Disordered" evidence="6">
    <location>
        <begin position="892"/>
        <end position="925"/>
    </location>
</feature>
<dbReference type="EMBL" id="LN714488">
    <property type="protein sequence ID" value="CEL71375.1"/>
    <property type="molecule type" value="Genomic_DNA"/>
</dbReference>
<feature type="compositionally biased region" description="Low complexity" evidence="6">
    <location>
        <begin position="324"/>
        <end position="333"/>
    </location>
</feature>
<evidence type="ECO:0000313" key="10">
    <source>
        <dbReference type="EMBL" id="CEL71375.1"/>
    </source>
</evidence>
<feature type="region of interest" description="Disordered" evidence="6">
    <location>
        <begin position="1543"/>
        <end position="1593"/>
    </location>
</feature>